<dbReference type="AlphaFoldDB" id="L7JTV5"/>
<proteinExistence type="predicted"/>
<accession>L7JTV5</accession>
<name>L7JTV5_TRAHO</name>
<evidence type="ECO:0000313" key="1">
    <source>
        <dbReference type="EMBL" id="ELQ74918.1"/>
    </source>
</evidence>
<evidence type="ECO:0000313" key="2">
    <source>
        <dbReference type="Proteomes" id="UP000011185"/>
    </source>
</evidence>
<dbReference type="HOGENOM" id="CLU_3015876_0_0_1"/>
<dbReference type="EMBL" id="JH994008">
    <property type="protein sequence ID" value="ELQ74918.1"/>
    <property type="molecule type" value="Genomic_DNA"/>
</dbReference>
<protein>
    <submittedName>
        <fullName evidence="1">Uncharacterized protein</fullName>
    </submittedName>
</protein>
<gene>
    <name evidence="1" type="ORF">THOM_2164</name>
</gene>
<dbReference type="VEuPathDB" id="MicrosporidiaDB:THOM_2164"/>
<keyword evidence="2" id="KW-1185">Reference proteome</keyword>
<dbReference type="InParanoid" id="L7JTV5"/>
<organism evidence="1 2">
    <name type="scientific">Trachipleistophora hominis</name>
    <name type="common">Microsporidian parasite</name>
    <dbReference type="NCBI Taxonomy" id="72359"/>
    <lineage>
        <taxon>Eukaryota</taxon>
        <taxon>Fungi</taxon>
        <taxon>Fungi incertae sedis</taxon>
        <taxon>Microsporidia</taxon>
        <taxon>Pleistophoridae</taxon>
        <taxon>Trachipleistophora</taxon>
    </lineage>
</organism>
<sequence>MSQLPHKKIKLHKDKTKYLKRSKKDKSIGYRLTKEINRKMVDRVRMRQKNDMEKSK</sequence>
<dbReference type="Proteomes" id="UP000011185">
    <property type="component" value="Unassembled WGS sequence"/>
</dbReference>
<reference evidence="1 2" key="1">
    <citation type="journal article" date="2012" name="PLoS Pathog.">
        <title>The genome of the obligate intracellular parasite Trachipleistophora hominis: new insights into microsporidian genome dynamics and reductive evolution.</title>
        <authorList>
            <person name="Heinz E."/>
            <person name="Williams T.A."/>
            <person name="Nakjang S."/>
            <person name="Noel C.J."/>
            <person name="Swan D.C."/>
            <person name="Goldberg A.V."/>
            <person name="Harris S.R."/>
            <person name="Weinmaier T."/>
            <person name="Markert S."/>
            <person name="Becher D."/>
            <person name="Bernhardt J."/>
            <person name="Dagan T."/>
            <person name="Hacker C."/>
            <person name="Lucocq J.M."/>
            <person name="Schweder T."/>
            <person name="Rattei T."/>
            <person name="Hall N."/>
            <person name="Hirt R.P."/>
            <person name="Embley T.M."/>
        </authorList>
    </citation>
    <scope>NUCLEOTIDE SEQUENCE [LARGE SCALE GENOMIC DNA]</scope>
</reference>